<evidence type="ECO:0000313" key="2">
    <source>
        <dbReference type="Proteomes" id="UP001549321"/>
    </source>
</evidence>
<comment type="caution">
    <text evidence="1">The sequence shown here is derived from an EMBL/GenBank/DDBJ whole genome shotgun (WGS) entry which is preliminary data.</text>
</comment>
<proteinExistence type="predicted"/>
<reference evidence="1 2" key="1">
    <citation type="submission" date="2024-06" db="EMBL/GenBank/DDBJ databases">
        <title>Sorghum-associated microbial communities from plants grown in Nebraska, USA.</title>
        <authorList>
            <person name="Schachtman D."/>
        </authorList>
    </citation>
    <scope>NUCLEOTIDE SEQUENCE [LARGE SCALE GENOMIC DNA]</scope>
    <source>
        <strain evidence="1 2">3207</strain>
    </source>
</reference>
<name>A0ABV2QUY2_9HYPH</name>
<gene>
    <name evidence="1" type="ORF">ABIE08_000736</name>
</gene>
<sequence>MECKAMANATVQAAHGVRGNDLRLDPFALPVRYSATLAGPASATTPAVYIDRELAIVKRRLGGIPTTLSTPVSAFRGVAVRMTGDAETGAIRTTVELMHRDPAMSLPLVVVEDLGDGEDVAADWQAWGRALGLPLLIVDADGTVRAPLDQMGPLVVGAAKSRRAPSSLTGRRPRFLKRRKTGFYKEVETLYGREIIARD</sequence>
<dbReference type="InterPro" id="IPR046083">
    <property type="entry name" value="DUF6101"/>
</dbReference>
<protein>
    <submittedName>
        <fullName evidence="1">Uncharacterized protein</fullName>
    </submittedName>
</protein>
<accession>A0ABV2QUY2</accession>
<dbReference type="EMBL" id="JBEPSM010000001">
    <property type="protein sequence ID" value="MET4632823.1"/>
    <property type="molecule type" value="Genomic_DNA"/>
</dbReference>
<dbReference type="Pfam" id="PF19596">
    <property type="entry name" value="DUF6101"/>
    <property type="match status" value="1"/>
</dbReference>
<evidence type="ECO:0000313" key="1">
    <source>
        <dbReference type="EMBL" id="MET4632823.1"/>
    </source>
</evidence>
<keyword evidence="2" id="KW-1185">Reference proteome</keyword>
<organism evidence="1 2">
    <name type="scientific">Kaistia defluvii</name>
    <dbReference type="NCBI Taxonomy" id="410841"/>
    <lineage>
        <taxon>Bacteria</taxon>
        <taxon>Pseudomonadati</taxon>
        <taxon>Pseudomonadota</taxon>
        <taxon>Alphaproteobacteria</taxon>
        <taxon>Hyphomicrobiales</taxon>
        <taxon>Kaistiaceae</taxon>
        <taxon>Kaistia</taxon>
    </lineage>
</organism>
<dbReference type="Proteomes" id="UP001549321">
    <property type="component" value="Unassembled WGS sequence"/>
</dbReference>